<keyword evidence="1" id="KW-1133">Transmembrane helix</keyword>
<dbReference type="AlphaFoldDB" id="W7XDD9"/>
<keyword evidence="1" id="KW-0472">Membrane</keyword>
<sequence>MTLQQNRQKNYIYKRKLICKQSCQDNLKILTQNEKYLYVCMHVCKYGLIDHKTCLNKFKFFNKIQIILIFIVLIDIYKQLQIILNSKQSFIMLLKCSNYLTNIFHFYKPFLSFIYILFIYLLFDHIVSCCMYRIQQIIKVL</sequence>
<dbReference type="EMBL" id="GG662447">
    <property type="protein sequence ID" value="EWS71826.1"/>
    <property type="molecule type" value="Genomic_DNA"/>
</dbReference>
<name>W7XDD9_TETTS</name>
<feature type="transmembrane region" description="Helical" evidence="1">
    <location>
        <begin position="60"/>
        <end position="77"/>
    </location>
</feature>
<protein>
    <submittedName>
        <fullName evidence="2">Transmembrane protein, putative</fullName>
    </submittedName>
</protein>
<organism evidence="2 3">
    <name type="scientific">Tetrahymena thermophila (strain SB210)</name>
    <dbReference type="NCBI Taxonomy" id="312017"/>
    <lineage>
        <taxon>Eukaryota</taxon>
        <taxon>Sar</taxon>
        <taxon>Alveolata</taxon>
        <taxon>Ciliophora</taxon>
        <taxon>Intramacronucleata</taxon>
        <taxon>Oligohymenophorea</taxon>
        <taxon>Hymenostomatida</taxon>
        <taxon>Tetrahymenina</taxon>
        <taxon>Tetrahymenidae</taxon>
        <taxon>Tetrahymena</taxon>
    </lineage>
</organism>
<reference evidence="3" key="1">
    <citation type="journal article" date="2006" name="PLoS Biol.">
        <title>Macronuclear genome sequence of the ciliate Tetrahymena thermophila, a model eukaryote.</title>
        <authorList>
            <person name="Eisen J.A."/>
            <person name="Coyne R.S."/>
            <person name="Wu M."/>
            <person name="Wu D."/>
            <person name="Thiagarajan M."/>
            <person name="Wortman J.R."/>
            <person name="Badger J.H."/>
            <person name="Ren Q."/>
            <person name="Amedeo P."/>
            <person name="Jones K.M."/>
            <person name="Tallon L.J."/>
            <person name="Delcher A.L."/>
            <person name="Salzberg S.L."/>
            <person name="Silva J.C."/>
            <person name="Haas B.J."/>
            <person name="Majoros W.H."/>
            <person name="Farzad M."/>
            <person name="Carlton J.M."/>
            <person name="Smith R.K. Jr."/>
            <person name="Garg J."/>
            <person name="Pearlman R.E."/>
            <person name="Karrer K.M."/>
            <person name="Sun L."/>
            <person name="Manning G."/>
            <person name="Elde N.C."/>
            <person name="Turkewitz A.P."/>
            <person name="Asai D.J."/>
            <person name="Wilkes D.E."/>
            <person name="Wang Y."/>
            <person name="Cai H."/>
            <person name="Collins K."/>
            <person name="Stewart B.A."/>
            <person name="Lee S.R."/>
            <person name="Wilamowska K."/>
            <person name="Weinberg Z."/>
            <person name="Ruzzo W.L."/>
            <person name="Wloga D."/>
            <person name="Gaertig J."/>
            <person name="Frankel J."/>
            <person name="Tsao C.-C."/>
            <person name="Gorovsky M.A."/>
            <person name="Keeling P.J."/>
            <person name="Waller R.F."/>
            <person name="Patron N.J."/>
            <person name="Cherry J.M."/>
            <person name="Stover N.A."/>
            <person name="Krieger C.J."/>
            <person name="del Toro C."/>
            <person name="Ryder H.F."/>
            <person name="Williamson S.C."/>
            <person name="Barbeau R.A."/>
            <person name="Hamilton E.P."/>
            <person name="Orias E."/>
        </authorList>
    </citation>
    <scope>NUCLEOTIDE SEQUENCE [LARGE SCALE GENOMIC DNA]</scope>
    <source>
        <strain evidence="3">SB210</strain>
    </source>
</reference>
<gene>
    <name evidence="2" type="ORF">TTHERM_000716279</name>
</gene>
<proteinExistence type="predicted"/>
<dbReference type="GeneID" id="24440351"/>
<evidence type="ECO:0000256" key="1">
    <source>
        <dbReference type="SAM" id="Phobius"/>
    </source>
</evidence>
<evidence type="ECO:0000313" key="3">
    <source>
        <dbReference type="Proteomes" id="UP000009168"/>
    </source>
</evidence>
<dbReference type="Proteomes" id="UP000009168">
    <property type="component" value="Unassembled WGS sequence"/>
</dbReference>
<keyword evidence="3" id="KW-1185">Reference proteome</keyword>
<evidence type="ECO:0000313" key="2">
    <source>
        <dbReference type="EMBL" id="EWS71826.1"/>
    </source>
</evidence>
<accession>W7XDD9</accession>
<dbReference type="KEGG" id="tet:TTHERM_000716279"/>
<dbReference type="InParanoid" id="W7XDD9"/>
<keyword evidence="1 2" id="KW-0812">Transmembrane</keyword>
<dbReference type="RefSeq" id="XP_012655648.1">
    <property type="nucleotide sequence ID" value="XM_012800194.1"/>
</dbReference>